<dbReference type="PANTHER" id="PTHR10209:SF881">
    <property type="entry name" value="FI07970P-RELATED"/>
    <property type="match status" value="1"/>
</dbReference>
<dbReference type="Pfam" id="PF14226">
    <property type="entry name" value="DIOX_N"/>
    <property type="match status" value="1"/>
</dbReference>
<dbReference type="InterPro" id="IPR005123">
    <property type="entry name" value="Oxoglu/Fe-dep_dioxygenase_dom"/>
</dbReference>
<evidence type="ECO:0000256" key="4">
    <source>
        <dbReference type="ARBA" id="ARBA00023004"/>
    </source>
</evidence>
<protein>
    <recommendedName>
        <fullName evidence="6">Fe2OG dioxygenase domain-containing protein</fullName>
    </recommendedName>
</protein>
<evidence type="ECO:0000313" key="8">
    <source>
        <dbReference type="Proteomes" id="UP000005939"/>
    </source>
</evidence>
<dbReference type="InterPro" id="IPR044861">
    <property type="entry name" value="IPNS-like_FE2OG_OXY"/>
</dbReference>
<dbReference type="EMBL" id="AGFR01000014">
    <property type="protein sequence ID" value="EHD12953.1"/>
    <property type="molecule type" value="Genomic_DNA"/>
</dbReference>
<keyword evidence="3 5" id="KW-0560">Oxidoreductase</keyword>
<dbReference type="Pfam" id="PF03171">
    <property type="entry name" value="2OG-FeII_Oxy"/>
    <property type="match status" value="1"/>
</dbReference>
<sequence length="353" mass="41222">MIVLGRLTFLRLFISCRIIVSHPYFILKLSFVSSKDRLRMQEYIPIIDISDIYQNNKSKHIELAKKVDYACRHSGFFCITGHHISRDDIQTITSLSRRFFDLSMLEKQTISILNNQIYRGYSSHELEQLDHKNSVDYKEMFDMGYPLGKDHPEVQRNEPFRGPNQHPEALLPGWTEVFEAHYQKMTELARALFRIIALGLDLEESFFNAMFFESLSTFRVIHYPALPEQHNRVVCGAHTDYGILTILYQDHVGGLQVRSKKDQWINVPPVQDGFVVNIGDMMAMWTNDCYKSTSHRVLNIGQDRISMPFFTEPHPSQLIQCLPQCSDEQNLPKYEAVTCRDWLLKRFKTAYND</sequence>
<name>G6F3C3_9PROT</name>
<comment type="similarity">
    <text evidence="1 5">Belongs to the iron/ascorbate-dependent oxidoreductase family.</text>
</comment>
<dbReference type="InterPro" id="IPR027443">
    <property type="entry name" value="IPNS-like_sf"/>
</dbReference>
<evidence type="ECO:0000256" key="5">
    <source>
        <dbReference type="RuleBase" id="RU003682"/>
    </source>
</evidence>
<accession>G6F3C3</accession>
<dbReference type="PROSITE" id="PS51471">
    <property type="entry name" value="FE2OG_OXY"/>
    <property type="match status" value="1"/>
</dbReference>
<dbReference type="eggNOG" id="COG3491">
    <property type="taxonomic scope" value="Bacteria"/>
</dbReference>
<dbReference type="Proteomes" id="UP000005939">
    <property type="component" value="Unassembled WGS sequence"/>
</dbReference>
<dbReference type="PATRIC" id="fig|1088868.3.peg.2123"/>
<evidence type="ECO:0000259" key="6">
    <source>
        <dbReference type="PROSITE" id="PS51471"/>
    </source>
</evidence>
<keyword evidence="4 5" id="KW-0408">Iron</keyword>
<organism evidence="7 8">
    <name type="scientific">Commensalibacter intestini A911</name>
    <dbReference type="NCBI Taxonomy" id="1088868"/>
    <lineage>
        <taxon>Bacteria</taxon>
        <taxon>Pseudomonadati</taxon>
        <taxon>Pseudomonadota</taxon>
        <taxon>Alphaproteobacteria</taxon>
        <taxon>Acetobacterales</taxon>
        <taxon>Acetobacteraceae</taxon>
    </lineage>
</organism>
<dbReference type="GO" id="GO:0016491">
    <property type="term" value="F:oxidoreductase activity"/>
    <property type="evidence" value="ECO:0007669"/>
    <property type="project" value="UniProtKB-KW"/>
</dbReference>
<evidence type="ECO:0000256" key="3">
    <source>
        <dbReference type="ARBA" id="ARBA00023002"/>
    </source>
</evidence>
<dbReference type="GO" id="GO:0046872">
    <property type="term" value="F:metal ion binding"/>
    <property type="evidence" value="ECO:0007669"/>
    <property type="project" value="UniProtKB-KW"/>
</dbReference>
<evidence type="ECO:0000313" key="7">
    <source>
        <dbReference type="EMBL" id="EHD12953.1"/>
    </source>
</evidence>
<dbReference type="Gene3D" id="2.60.120.330">
    <property type="entry name" value="B-lactam Antibiotic, Isopenicillin N Synthase, Chain"/>
    <property type="match status" value="1"/>
</dbReference>
<dbReference type="InterPro" id="IPR026992">
    <property type="entry name" value="DIOX_N"/>
</dbReference>
<gene>
    <name evidence="7" type="ORF">CIN_21190</name>
</gene>
<dbReference type="PANTHER" id="PTHR10209">
    <property type="entry name" value="OXIDOREDUCTASE, 2OG-FE II OXYGENASE FAMILY PROTEIN"/>
    <property type="match status" value="1"/>
</dbReference>
<reference evidence="7 8" key="1">
    <citation type="submission" date="2011-10" db="EMBL/GenBank/DDBJ databases">
        <title>Genome Sequence of Commensalibacter intestini A911, isolated from Drosophila gut.</title>
        <authorList>
            <person name="Lee W.-J."/>
            <person name="Kim E.-K."/>
        </authorList>
    </citation>
    <scope>NUCLEOTIDE SEQUENCE [LARGE SCALE GENOMIC DNA]</scope>
    <source>
        <strain evidence="7 8">A911</strain>
    </source>
</reference>
<keyword evidence="2 5" id="KW-0479">Metal-binding</keyword>
<evidence type="ECO:0000256" key="1">
    <source>
        <dbReference type="ARBA" id="ARBA00008056"/>
    </source>
</evidence>
<evidence type="ECO:0000256" key="2">
    <source>
        <dbReference type="ARBA" id="ARBA00022723"/>
    </source>
</evidence>
<dbReference type="SUPFAM" id="SSF51197">
    <property type="entry name" value="Clavaminate synthase-like"/>
    <property type="match status" value="1"/>
</dbReference>
<comment type="caution">
    <text evidence="7">The sequence shown here is derived from an EMBL/GenBank/DDBJ whole genome shotgun (WGS) entry which is preliminary data.</text>
</comment>
<dbReference type="AlphaFoldDB" id="G6F3C3"/>
<proteinExistence type="inferred from homology"/>
<dbReference type="PRINTS" id="PR00682">
    <property type="entry name" value="IPNSYNTHASE"/>
</dbReference>
<feature type="domain" description="Fe2OG dioxygenase" evidence="6">
    <location>
        <begin position="213"/>
        <end position="313"/>
    </location>
</feature>
<dbReference type="STRING" id="1088868.CIN_21190"/>